<comment type="catalytic activity">
    <reaction evidence="12">
        <text>dopamine + hexadecanoyl-CoA = N-hexadecanoyl-dopamine + CoA + H(+)</text>
        <dbReference type="Rhea" id="RHEA:51376"/>
        <dbReference type="ChEBI" id="CHEBI:15378"/>
        <dbReference type="ChEBI" id="CHEBI:57287"/>
        <dbReference type="ChEBI" id="CHEBI:57379"/>
        <dbReference type="ChEBI" id="CHEBI:59905"/>
        <dbReference type="ChEBI" id="CHEBI:134058"/>
    </reaction>
    <physiologicalReaction direction="left-to-right" evidence="12">
        <dbReference type="Rhea" id="RHEA:51377"/>
    </physiologicalReaction>
</comment>
<evidence type="ECO:0000256" key="13">
    <source>
        <dbReference type="ARBA" id="ARBA00052491"/>
    </source>
</evidence>
<comment type="catalytic activity">
    <reaction evidence="11">
        <text>serotonin + hexadecanoyl-CoA = N-hexadecanoyl-serotonin + CoA + H(+)</text>
        <dbReference type="Rhea" id="RHEA:51384"/>
        <dbReference type="ChEBI" id="CHEBI:15378"/>
        <dbReference type="ChEBI" id="CHEBI:57287"/>
        <dbReference type="ChEBI" id="CHEBI:57379"/>
        <dbReference type="ChEBI" id="CHEBI:134059"/>
        <dbReference type="ChEBI" id="CHEBI:350546"/>
    </reaction>
    <physiologicalReaction direction="left-to-right" evidence="11">
        <dbReference type="Rhea" id="RHEA:51385"/>
    </physiologicalReaction>
</comment>
<comment type="catalytic activity">
    <reaction evidence="6">
        <text>dopamine + (9Z)-octadecenoyl-CoA = N-(9Z-octadecanoyl)-dopamine + CoA + H(+)</text>
        <dbReference type="Rhea" id="RHEA:51380"/>
        <dbReference type="ChEBI" id="CHEBI:15378"/>
        <dbReference type="ChEBI" id="CHEBI:31883"/>
        <dbReference type="ChEBI" id="CHEBI:57287"/>
        <dbReference type="ChEBI" id="CHEBI:57387"/>
        <dbReference type="ChEBI" id="CHEBI:59905"/>
    </reaction>
    <physiologicalReaction direction="left-to-right" evidence="6">
        <dbReference type="Rhea" id="RHEA:51381"/>
    </physiologicalReaction>
</comment>
<gene>
    <name evidence="16" type="primary">LOC105367815</name>
</gene>
<evidence type="ECO:0000313" key="15">
    <source>
        <dbReference type="Proteomes" id="UP000695007"/>
    </source>
</evidence>
<evidence type="ECO:0000256" key="11">
    <source>
        <dbReference type="ARBA" id="ARBA00052178"/>
    </source>
</evidence>
<dbReference type="AlphaFoldDB" id="A0AAJ7E207"/>
<dbReference type="Pfam" id="PF00583">
    <property type="entry name" value="Acetyltransf_1"/>
    <property type="match status" value="1"/>
</dbReference>
<accession>A0AAJ7E207</accession>
<evidence type="ECO:0000256" key="6">
    <source>
        <dbReference type="ARBA" id="ARBA00050189"/>
    </source>
</evidence>
<dbReference type="FunFam" id="3.40.630.30:FF:000046">
    <property type="entry name" value="Dopamine N-acetyltransferase"/>
    <property type="match status" value="1"/>
</dbReference>
<keyword evidence="15" id="KW-1185">Reference proteome</keyword>
<dbReference type="GO" id="GO:0004059">
    <property type="term" value="F:aralkylamine N-acetyltransferase activity"/>
    <property type="evidence" value="ECO:0007669"/>
    <property type="project" value="UniProtKB-EC"/>
</dbReference>
<evidence type="ECO:0000256" key="8">
    <source>
        <dbReference type="ARBA" id="ARBA00051284"/>
    </source>
</evidence>
<evidence type="ECO:0000256" key="10">
    <source>
        <dbReference type="ARBA" id="ARBA00051823"/>
    </source>
</evidence>
<comment type="catalytic activity">
    <reaction evidence="8">
        <text>serotonin + (5Z,8Z,11Z,14Z)-eicosatetraenoyl-CoA = N-[(5Z,8Z,11Z,14Z)-eicosatetraenoyl]-serotonin + CoA + H(+)</text>
        <dbReference type="Rhea" id="RHEA:51396"/>
        <dbReference type="ChEBI" id="CHEBI:15378"/>
        <dbReference type="ChEBI" id="CHEBI:57287"/>
        <dbReference type="ChEBI" id="CHEBI:57368"/>
        <dbReference type="ChEBI" id="CHEBI:132255"/>
        <dbReference type="ChEBI" id="CHEBI:350546"/>
    </reaction>
    <physiologicalReaction direction="left-to-right" evidence="8">
        <dbReference type="Rhea" id="RHEA:51397"/>
    </physiologicalReaction>
</comment>
<evidence type="ECO:0000259" key="14">
    <source>
        <dbReference type="Pfam" id="PF00583"/>
    </source>
</evidence>
<dbReference type="PANTHER" id="PTHR20905">
    <property type="entry name" value="N-ACETYLTRANSFERASE-RELATED"/>
    <property type="match status" value="1"/>
</dbReference>
<keyword evidence="2" id="KW-0012">Acyltransferase</keyword>
<comment type="pathway">
    <text evidence="3">Aromatic compound metabolism; melatonin biosynthesis; melatonin from serotonin: step 1/2.</text>
</comment>
<evidence type="ECO:0000256" key="9">
    <source>
        <dbReference type="ARBA" id="ARBA00051711"/>
    </source>
</evidence>
<comment type="similarity">
    <text evidence="4">Belongs to the acetyltransferase family. AANAT subfamily.</text>
</comment>
<evidence type="ECO:0000256" key="1">
    <source>
        <dbReference type="ARBA" id="ARBA00022679"/>
    </source>
</evidence>
<dbReference type="KEGG" id="csol:105367815"/>
<evidence type="ECO:0000256" key="3">
    <source>
        <dbReference type="ARBA" id="ARBA00037926"/>
    </source>
</evidence>
<evidence type="ECO:0000256" key="5">
    <source>
        <dbReference type="ARBA" id="ARBA00039114"/>
    </source>
</evidence>
<dbReference type="RefSeq" id="XP_011504927.1">
    <property type="nucleotide sequence ID" value="XM_011506625.1"/>
</dbReference>
<reference evidence="16" key="1">
    <citation type="submission" date="2025-08" db="UniProtKB">
        <authorList>
            <consortium name="RefSeq"/>
        </authorList>
    </citation>
    <scope>IDENTIFICATION</scope>
</reference>
<evidence type="ECO:0000256" key="12">
    <source>
        <dbReference type="ARBA" id="ARBA00052335"/>
    </source>
</evidence>
<comment type="catalytic activity">
    <reaction evidence="10">
        <text>serotonin + (9Z)-octadecenoyl-CoA = N-(9Z-octadecenoyl)-serotonin + CoA + H(+)</text>
        <dbReference type="Rhea" id="RHEA:51392"/>
        <dbReference type="ChEBI" id="CHEBI:15378"/>
        <dbReference type="ChEBI" id="CHEBI:57287"/>
        <dbReference type="ChEBI" id="CHEBI:57387"/>
        <dbReference type="ChEBI" id="CHEBI:134064"/>
        <dbReference type="ChEBI" id="CHEBI:350546"/>
    </reaction>
    <physiologicalReaction direction="left-to-right" evidence="10">
        <dbReference type="Rhea" id="RHEA:51393"/>
    </physiologicalReaction>
</comment>
<comment type="catalytic activity">
    <reaction evidence="9">
        <text>dopamine + acetyl-CoA = N-acetyldopamine + CoA + H(+)</text>
        <dbReference type="Rhea" id="RHEA:51388"/>
        <dbReference type="ChEBI" id="CHEBI:15378"/>
        <dbReference type="ChEBI" id="CHEBI:57287"/>
        <dbReference type="ChEBI" id="CHEBI:57288"/>
        <dbReference type="ChEBI" id="CHEBI:59905"/>
        <dbReference type="ChEBI" id="CHEBI:125678"/>
    </reaction>
    <physiologicalReaction direction="left-to-right" evidence="9">
        <dbReference type="Rhea" id="RHEA:51389"/>
    </physiologicalReaction>
</comment>
<name>A0AAJ7E207_9HYME</name>
<comment type="catalytic activity">
    <reaction evidence="7">
        <text>serotonin + octadecanoyl-CoA = N-octadecanoyl-serotonin + CoA + H(+)</text>
        <dbReference type="Rhea" id="RHEA:51400"/>
        <dbReference type="ChEBI" id="CHEBI:15378"/>
        <dbReference type="ChEBI" id="CHEBI:57287"/>
        <dbReference type="ChEBI" id="CHEBI:57394"/>
        <dbReference type="ChEBI" id="CHEBI:134065"/>
        <dbReference type="ChEBI" id="CHEBI:350546"/>
    </reaction>
    <physiologicalReaction direction="left-to-right" evidence="7">
        <dbReference type="Rhea" id="RHEA:51401"/>
    </physiologicalReaction>
</comment>
<dbReference type="SUPFAM" id="SSF55729">
    <property type="entry name" value="Acyl-CoA N-acyltransferases (Nat)"/>
    <property type="match status" value="1"/>
</dbReference>
<dbReference type="InterPro" id="IPR016181">
    <property type="entry name" value="Acyl_CoA_acyltransferase"/>
</dbReference>
<dbReference type="Gene3D" id="3.40.630.30">
    <property type="match status" value="1"/>
</dbReference>
<proteinExistence type="inferred from homology"/>
<keyword evidence="1" id="KW-0808">Transferase</keyword>
<dbReference type="GeneID" id="105367815"/>
<protein>
    <recommendedName>
        <fullName evidence="5">aralkylamine N-acetyltransferase</fullName>
        <ecNumber evidence="5">2.3.1.87</ecNumber>
    </recommendedName>
</protein>
<dbReference type="EC" id="2.3.1.87" evidence="5"/>
<evidence type="ECO:0000256" key="2">
    <source>
        <dbReference type="ARBA" id="ARBA00023315"/>
    </source>
</evidence>
<dbReference type="InterPro" id="IPR000182">
    <property type="entry name" value="GNAT_dom"/>
</dbReference>
<evidence type="ECO:0000256" key="7">
    <source>
        <dbReference type="ARBA" id="ARBA00050849"/>
    </source>
</evidence>
<sequence length="223" mass="25214">MSSSSAPSSPGETKGLRCTPVPSKRYHDVLEHLKYNFFADEPLNRAIGLCRKGESHQELERHCLFTLAQGISCMIVDEGDKIVGTALNGIVKRGEREECERRLAELQDDKFKSIFGLLYKINEKVDIFAKYDVDELFDCRILSVDETFRGKGLADLLIKNSLKIAKDAGFKVFKADSTGLFSQKAFLKNDFKIITEIRYSDVDERLRPGPPHEALKLLVKILD</sequence>
<evidence type="ECO:0000256" key="4">
    <source>
        <dbReference type="ARBA" id="ARBA00038182"/>
    </source>
</evidence>
<comment type="catalytic activity">
    <reaction evidence="13">
        <text>serotonin + acetyl-CoA = N-acetylserotonin + CoA + H(+)</text>
        <dbReference type="Rhea" id="RHEA:25217"/>
        <dbReference type="ChEBI" id="CHEBI:15378"/>
        <dbReference type="ChEBI" id="CHEBI:17697"/>
        <dbReference type="ChEBI" id="CHEBI:57287"/>
        <dbReference type="ChEBI" id="CHEBI:57288"/>
        <dbReference type="ChEBI" id="CHEBI:350546"/>
        <dbReference type="EC" id="2.3.1.87"/>
    </reaction>
    <physiologicalReaction direction="left-to-right" evidence="13">
        <dbReference type="Rhea" id="RHEA:25218"/>
    </physiologicalReaction>
</comment>
<feature type="domain" description="N-acetyltransferase" evidence="14">
    <location>
        <begin position="68"/>
        <end position="175"/>
    </location>
</feature>
<dbReference type="Proteomes" id="UP000695007">
    <property type="component" value="Unplaced"/>
</dbReference>
<evidence type="ECO:0000313" key="16">
    <source>
        <dbReference type="RefSeq" id="XP_011504927.1"/>
    </source>
</evidence>
<organism evidence="15 16">
    <name type="scientific">Ceratosolen solmsi marchali</name>
    <dbReference type="NCBI Taxonomy" id="326594"/>
    <lineage>
        <taxon>Eukaryota</taxon>
        <taxon>Metazoa</taxon>
        <taxon>Ecdysozoa</taxon>
        <taxon>Arthropoda</taxon>
        <taxon>Hexapoda</taxon>
        <taxon>Insecta</taxon>
        <taxon>Pterygota</taxon>
        <taxon>Neoptera</taxon>
        <taxon>Endopterygota</taxon>
        <taxon>Hymenoptera</taxon>
        <taxon>Apocrita</taxon>
        <taxon>Proctotrupomorpha</taxon>
        <taxon>Chalcidoidea</taxon>
        <taxon>Agaonidae</taxon>
        <taxon>Agaoninae</taxon>
        <taxon>Ceratosolen</taxon>
    </lineage>
</organism>
<dbReference type="PANTHER" id="PTHR20905:SF32">
    <property type="entry name" value="ARYLALKYLAMINE N-ACETYLTRANSFERASE-LIKE 7, ISOFORM A"/>
    <property type="match status" value="1"/>
</dbReference>